<dbReference type="EMBL" id="PYLQ01000004">
    <property type="protein sequence ID" value="PST42479.1"/>
    <property type="molecule type" value="Genomic_DNA"/>
</dbReference>
<proteinExistence type="predicted"/>
<evidence type="ECO:0000313" key="2">
    <source>
        <dbReference type="EMBL" id="MCB8561748.1"/>
    </source>
</evidence>
<keyword evidence="5" id="KW-1185">Reference proteome</keyword>
<evidence type="ECO:0000313" key="5">
    <source>
        <dbReference type="Proteomes" id="UP000240974"/>
    </source>
</evidence>
<feature type="domain" description="Flavoprotein" evidence="1">
    <location>
        <begin position="5"/>
        <end position="189"/>
    </location>
</feature>
<comment type="caution">
    <text evidence="4">The sequence shown here is derived from an EMBL/GenBank/DDBJ whole genome shotgun (WGS) entry which is preliminary data.</text>
</comment>
<dbReference type="RefSeq" id="WP_022001290.1">
    <property type="nucleotide sequence ID" value="NZ_CAKXID010000120.1"/>
</dbReference>
<evidence type="ECO:0000313" key="4">
    <source>
        <dbReference type="EMBL" id="PST42479.1"/>
    </source>
</evidence>
<dbReference type="GO" id="GO:0003824">
    <property type="term" value="F:catalytic activity"/>
    <property type="evidence" value="ECO:0007669"/>
    <property type="project" value="InterPro"/>
</dbReference>
<dbReference type="AlphaFoldDB" id="A0A2T3G4N8"/>
<reference evidence="4 5" key="1">
    <citation type="journal article" date="2019" name="Int. J. Syst. Evol. Microbiol.">
        <title>Faecalibacillus intestinalis gen. nov., sp. nov. and Faecalibacillus faecis sp. nov., isolated from human faeces.</title>
        <authorList>
            <person name="Seo B."/>
            <person name="Jeon K."/>
            <person name="Baek I."/>
            <person name="Lee Y.M."/>
            <person name="Baek K."/>
            <person name="Ko G."/>
        </authorList>
    </citation>
    <scope>NUCLEOTIDE SEQUENCE [LARGE SCALE GENOMIC DNA]</scope>
    <source>
        <strain evidence="4 5">SNUG30099</strain>
    </source>
</reference>
<dbReference type="Pfam" id="PF02441">
    <property type="entry name" value="Flavoprotein"/>
    <property type="match status" value="1"/>
</dbReference>
<dbReference type="Proteomes" id="UP000240974">
    <property type="component" value="Unassembled WGS sequence"/>
</dbReference>
<dbReference type="Proteomes" id="UP001204814">
    <property type="component" value="Unassembled WGS sequence"/>
</dbReference>
<name>A0A2T3G4N8_9FIRM</name>
<dbReference type="NCBIfam" id="NF006161">
    <property type="entry name" value="PRK08305.1"/>
    <property type="match status" value="1"/>
</dbReference>
<reference evidence="3" key="3">
    <citation type="submission" date="2022-06" db="EMBL/GenBank/DDBJ databases">
        <title>Isolation of gut microbiota from human fecal samples.</title>
        <authorList>
            <person name="Pamer E.G."/>
            <person name="Barat B."/>
            <person name="Waligurski E."/>
            <person name="Medina S."/>
            <person name="Paddock L."/>
            <person name="Mostad J."/>
        </authorList>
    </citation>
    <scope>NUCLEOTIDE SEQUENCE</scope>
    <source>
        <strain evidence="3">DFI.6.24</strain>
    </source>
</reference>
<protein>
    <submittedName>
        <fullName evidence="4">Dipicolinate synthase subunit B</fullName>
    </submittedName>
</protein>
<reference evidence="2" key="2">
    <citation type="submission" date="2021-10" db="EMBL/GenBank/DDBJ databases">
        <title>Collection of gut derived symbiotic bacterial strains cultured from healthy donors.</title>
        <authorList>
            <person name="Lin H."/>
            <person name="Littmann E."/>
            <person name="Kohout C."/>
            <person name="Pamer E.G."/>
        </authorList>
    </citation>
    <scope>NUCLEOTIDE SEQUENCE</scope>
    <source>
        <strain evidence="2">DFI.5.2</strain>
    </source>
</reference>
<gene>
    <name evidence="4" type="ORF">C7U54_04190</name>
    <name evidence="2" type="ORF">LJD74_07005</name>
    <name evidence="3" type="ORF">NE542_01610</name>
</gene>
<dbReference type="EMBL" id="JAJDKQ010000011">
    <property type="protein sequence ID" value="MCB8561748.1"/>
    <property type="molecule type" value="Genomic_DNA"/>
</dbReference>
<dbReference type="EMBL" id="JANGBO010000001">
    <property type="protein sequence ID" value="MCQ5060541.1"/>
    <property type="molecule type" value="Genomic_DNA"/>
</dbReference>
<sequence>MFNGMKIGVGITGSFCSLSNCLRFLKELKKYPVDIYVFISDQVNSCDTRFFKANQLIIEVEKIIEKKVICSVVEAEIFGPQIPLDLMVVYPCSANTLAKMAHGINDNAVTMAVKSTLRNQHNIVLGLCSNDLLSTSGMNMMKIFNTKHFYLVPMYQDDVIKKPNSLIARRDLIIQTMINALVDKQIQPLFLMKKE</sequence>
<dbReference type="Proteomes" id="UP001197827">
    <property type="component" value="Unassembled WGS sequence"/>
</dbReference>
<evidence type="ECO:0000313" key="3">
    <source>
        <dbReference type="EMBL" id="MCQ5060541.1"/>
    </source>
</evidence>
<dbReference type="InterPro" id="IPR036551">
    <property type="entry name" value="Flavin_trans-like"/>
</dbReference>
<dbReference type="Gene3D" id="3.40.50.1950">
    <property type="entry name" value="Flavin prenyltransferase-like"/>
    <property type="match status" value="1"/>
</dbReference>
<organism evidence="4 5">
    <name type="scientific">Faecalibacillus intestinalis</name>
    <dbReference type="NCBI Taxonomy" id="1982626"/>
    <lineage>
        <taxon>Bacteria</taxon>
        <taxon>Bacillati</taxon>
        <taxon>Bacillota</taxon>
        <taxon>Erysipelotrichia</taxon>
        <taxon>Erysipelotrichales</taxon>
        <taxon>Coprobacillaceae</taxon>
        <taxon>Faecalibacillus</taxon>
    </lineage>
</organism>
<dbReference type="SUPFAM" id="SSF52507">
    <property type="entry name" value="Homo-oligomeric flavin-containing Cys decarboxylases, HFCD"/>
    <property type="match status" value="1"/>
</dbReference>
<dbReference type="InterPro" id="IPR003382">
    <property type="entry name" value="Flavoprotein"/>
</dbReference>
<evidence type="ECO:0000259" key="1">
    <source>
        <dbReference type="Pfam" id="PF02441"/>
    </source>
</evidence>
<accession>A0A2T3G4N8</accession>